<dbReference type="EMBL" id="JBIMZQ010000043">
    <property type="protein sequence ID" value="KAL3660138.1"/>
    <property type="molecule type" value="Genomic_DNA"/>
</dbReference>
<reference evidence="1 2" key="1">
    <citation type="submission" date="2024-09" db="EMBL/GenBank/DDBJ databases">
        <title>Genome sequencing and assembly of Phytophthora oleae, isolate VK10A, causative agent of rot of olive drupes.</title>
        <authorList>
            <person name="Conti Taguali S."/>
            <person name="Riolo M."/>
            <person name="La Spada F."/>
            <person name="Cacciola S.O."/>
            <person name="Dionisio G."/>
        </authorList>
    </citation>
    <scope>NUCLEOTIDE SEQUENCE [LARGE SCALE GENOMIC DNA]</scope>
    <source>
        <strain evidence="1 2">VK10A</strain>
    </source>
</reference>
<evidence type="ECO:0000313" key="2">
    <source>
        <dbReference type="Proteomes" id="UP001632037"/>
    </source>
</evidence>
<comment type="caution">
    <text evidence="1">The sequence shown here is derived from an EMBL/GenBank/DDBJ whole genome shotgun (WGS) entry which is preliminary data.</text>
</comment>
<dbReference type="Proteomes" id="UP001632037">
    <property type="component" value="Unassembled WGS sequence"/>
</dbReference>
<gene>
    <name evidence="1" type="ORF">V7S43_015057</name>
</gene>
<proteinExistence type="predicted"/>
<name>A0ABD3F053_9STRA</name>
<protein>
    <submittedName>
        <fullName evidence="1">Uncharacterized protein</fullName>
    </submittedName>
</protein>
<dbReference type="AlphaFoldDB" id="A0ABD3F053"/>
<organism evidence="1 2">
    <name type="scientific">Phytophthora oleae</name>
    <dbReference type="NCBI Taxonomy" id="2107226"/>
    <lineage>
        <taxon>Eukaryota</taxon>
        <taxon>Sar</taxon>
        <taxon>Stramenopiles</taxon>
        <taxon>Oomycota</taxon>
        <taxon>Peronosporomycetes</taxon>
        <taxon>Peronosporales</taxon>
        <taxon>Peronosporaceae</taxon>
        <taxon>Phytophthora</taxon>
    </lineage>
</organism>
<keyword evidence="2" id="KW-1185">Reference proteome</keyword>
<evidence type="ECO:0000313" key="1">
    <source>
        <dbReference type="EMBL" id="KAL3660138.1"/>
    </source>
</evidence>
<accession>A0ABD3F053</accession>
<sequence>MGLEAIQAATLDLFVALKILVGQRSQTSDPGYQTGSSHYASANKIADDNGGVAPALGKLQNFVTYFGTSGRR</sequence>